<protein>
    <recommendedName>
        <fullName evidence="4">Carboxypeptidase-like regulatory domain-containing protein</fullName>
    </recommendedName>
</protein>
<accession>A0ABV9I2B7</accession>
<evidence type="ECO:0000256" key="1">
    <source>
        <dbReference type="SAM" id="SignalP"/>
    </source>
</evidence>
<keyword evidence="1" id="KW-0732">Signal</keyword>
<evidence type="ECO:0000313" key="3">
    <source>
        <dbReference type="Proteomes" id="UP001596043"/>
    </source>
</evidence>
<keyword evidence="3" id="KW-1185">Reference proteome</keyword>
<sequence>MHKALFLFLFLLSTVVFSQETVVLRGEVLNDSIEKASLTVVNISLKKGSITNEAGVFEIPVRVSDTINISAVQYESRQFVVTQKMYDRKTMSLYLEPKINKLDEVFINNGFLSGVLDKDANDVSLKDLLAGIQKAADQGLLEDVDIATREERRLHTATSGTNGTAKESFTGLAIPLPWLINGINGKTKKLKKHLAVATYQDKVMQAITRYSDSLYVKDLHIPEVLIEDFMFYALQDASLEEMDTTNSLLFLEFLSAKATVYLELKKEHQPKDKQD</sequence>
<name>A0ABV9I2B7_9FLAO</name>
<dbReference type="Pfam" id="PF13715">
    <property type="entry name" value="CarbopepD_reg_2"/>
    <property type="match status" value="1"/>
</dbReference>
<dbReference type="SUPFAM" id="SSF49464">
    <property type="entry name" value="Carboxypeptidase regulatory domain-like"/>
    <property type="match status" value="1"/>
</dbReference>
<dbReference type="EMBL" id="JBHSFV010000017">
    <property type="protein sequence ID" value="MFC4636253.1"/>
    <property type="molecule type" value="Genomic_DNA"/>
</dbReference>
<dbReference type="Proteomes" id="UP001596043">
    <property type="component" value="Unassembled WGS sequence"/>
</dbReference>
<evidence type="ECO:0000313" key="2">
    <source>
        <dbReference type="EMBL" id="MFC4636253.1"/>
    </source>
</evidence>
<feature type="signal peptide" evidence="1">
    <location>
        <begin position="1"/>
        <end position="18"/>
    </location>
</feature>
<organism evidence="2 3">
    <name type="scientific">Dokdonia ponticola</name>
    <dbReference type="NCBI Taxonomy" id="2041041"/>
    <lineage>
        <taxon>Bacteria</taxon>
        <taxon>Pseudomonadati</taxon>
        <taxon>Bacteroidota</taxon>
        <taxon>Flavobacteriia</taxon>
        <taxon>Flavobacteriales</taxon>
        <taxon>Flavobacteriaceae</taxon>
        <taxon>Dokdonia</taxon>
    </lineage>
</organism>
<gene>
    <name evidence="2" type="ORF">ACFO3O_20270</name>
</gene>
<dbReference type="RefSeq" id="WP_379982270.1">
    <property type="nucleotide sequence ID" value="NZ_JBHSFV010000017.1"/>
</dbReference>
<dbReference type="InterPro" id="IPR008969">
    <property type="entry name" value="CarboxyPept-like_regulatory"/>
</dbReference>
<proteinExistence type="predicted"/>
<feature type="chain" id="PRO_5047342670" description="Carboxypeptidase-like regulatory domain-containing protein" evidence="1">
    <location>
        <begin position="19"/>
        <end position="275"/>
    </location>
</feature>
<reference evidence="3" key="1">
    <citation type="journal article" date="2019" name="Int. J. Syst. Evol. Microbiol.">
        <title>The Global Catalogue of Microorganisms (GCM) 10K type strain sequencing project: providing services to taxonomists for standard genome sequencing and annotation.</title>
        <authorList>
            <consortium name="The Broad Institute Genomics Platform"/>
            <consortium name="The Broad Institute Genome Sequencing Center for Infectious Disease"/>
            <person name="Wu L."/>
            <person name="Ma J."/>
        </authorList>
    </citation>
    <scope>NUCLEOTIDE SEQUENCE [LARGE SCALE GENOMIC DNA]</scope>
    <source>
        <strain evidence="3">YJ-61-S</strain>
    </source>
</reference>
<comment type="caution">
    <text evidence="2">The sequence shown here is derived from an EMBL/GenBank/DDBJ whole genome shotgun (WGS) entry which is preliminary data.</text>
</comment>
<evidence type="ECO:0008006" key="4">
    <source>
        <dbReference type="Google" id="ProtNLM"/>
    </source>
</evidence>